<dbReference type="AlphaFoldDB" id="A0A9X7UIC2"/>
<evidence type="ECO:0000313" key="1">
    <source>
        <dbReference type="EMBL" id="QNG48547.1"/>
    </source>
</evidence>
<name>A0A9X7UIC2_SPHYA</name>
<accession>A0A9X7UIC2</accession>
<evidence type="ECO:0000313" key="2">
    <source>
        <dbReference type="Proteomes" id="UP000515377"/>
    </source>
</evidence>
<reference evidence="1 2" key="1">
    <citation type="submission" date="2020-07" db="EMBL/GenBank/DDBJ databases">
        <title>Whole genome sequence of Sphingobium yanoikuyae A3.</title>
        <authorList>
            <person name="Han S.-S."/>
        </authorList>
    </citation>
    <scope>NUCLEOTIDE SEQUENCE [LARGE SCALE GENOMIC DNA]</scope>
    <source>
        <strain evidence="1 2">A3</strain>
    </source>
</reference>
<gene>
    <name evidence="1" type="ORF">H3V42_14075</name>
</gene>
<proteinExistence type="predicted"/>
<protein>
    <submittedName>
        <fullName evidence="1">Uncharacterized protein</fullName>
    </submittedName>
</protein>
<sequence length="70" mass="7760">MAQITDRDPHLVKKALCLSIAVIEQQPDGPFRPDCDAADMKDLADRLMANDAELAHYLRSARIILSGKPE</sequence>
<dbReference type="EMBL" id="CP060122">
    <property type="protein sequence ID" value="QNG48547.1"/>
    <property type="molecule type" value="Genomic_DNA"/>
</dbReference>
<dbReference type="Proteomes" id="UP000515377">
    <property type="component" value="Chromosome"/>
</dbReference>
<organism evidence="1 2">
    <name type="scientific">Sphingobium yanoikuyae</name>
    <name type="common">Sphingomonas yanoikuyae</name>
    <dbReference type="NCBI Taxonomy" id="13690"/>
    <lineage>
        <taxon>Bacteria</taxon>
        <taxon>Pseudomonadati</taxon>
        <taxon>Pseudomonadota</taxon>
        <taxon>Alphaproteobacteria</taxon>
        <taxon>Sphingomonadales</taxon>
        <taxon>Sphingomonadaceae</taxon>
        <taxon>Sphingobium</taxon>
    </lineage>
</organism>